<gene>
    <name evidence="2" type="ORF">HMPREF9710_03168</name>
</gene>
<accession>K9DAV5</accession>
<dbReference type="Pfam" id="PF13409">
    <property type="entry name" value="GST_N_2"/>
    <property type="match status" value="1"/>
</dbReference>
<keyword evidence="3" id="KW-1185">Reference proteome</keyword>
<evidence type="ECO:0000259" key="1">
    <source>
        <dbReference type="Pfam" id="PF13409"/>
    </source>
</evidence>
<dbReference type="SUPFAM" id="SSF47616">
    <property type="entry name" value="GST C-terminal domain-like"/>
    <property type="match status" value="1"/>
</dbReference>
<feature type="domain" description="GST N-terminal" evidence="1">
    <location>
        <begin position="8"/>
        <end position="66"/>
    </location>
</feature>
<name>K9DAV5_9BURK</name>
<dbReference type="PATRIC" id="fig|883126.3.peg.3193"/>
<dbReference type="AlphaFoldDB" id="K9DAV5"/>
<dbReference type="InterPro" id="IPR004045">
    <property type="entry name" value="Glutathione_S-Trfase_N"/>
</dbReference>
<dbReference type="HOGENOM" id="CLU_2356439_0_0_4"/>
<dbReference type="InterPro" id="IPR036249">
    <property type="entry name" value="Thioredoxin-like_sf"/>
</dbReference>
<protein>
    <recommendedName>
        <fullName evidence="1">GST N-terminal domain-containing protein</fullName>
    </recommendedName>
</protein>
<evidence type="ECO:0000313" key="3">
    <source>
        <dbReference type="Proteomes" id="UP000009874"/>
    </source>
</evidence>
<dbReference type="InterPro" id="IPR011767">
    <property type="entry name" value="GLR_AS"/>
</dbReference>
<sequence length="96" mass="10763">MKLYIDEHCPFCSRARLALGLKNLPFEIIVVMEDDAETPTRLVGKKAVPIIGDAKLWPILRSLSIVDGLQFPPAVRSDMERLAVDGEMPLLFDQAR</sequence>
<dbReference type="PROSITE" id="PS00195">
    <property type="entry name" value="GLUTAREDOXIN_1"/>
    <property type="match status" value="1"/>
</dbReference>
<proteinExistence type="predicted"/>
<evidence type="ECO:0000313" key="2">
    <source>
        <dbReference type="EMBL" id="EKU81328.1"/>
    </source>
</evidence>
<reference evidence="2 3" key="1">
    <citation type="submission" date="2012-09" db="EMBL/GenBank/DDBJ databases">
        <title>The Genome Sequence of Massilia timonae CCUG 45783.</title>
        <authorList>
            <consortium name="The Broad Institute Genome Sequencing Platform"/>
            <person name="Earl A."/>
            <person name="Ward D."/>
            <person name="Feldgarden M."/>
            <person name="Gevers D."/>
            <person name="Huys G."/>
            <person name="Walker B."/>
            <person name="Young S.K."/>
            <person name="Zeng Q."/>
            <person name="Gargeya S."/>
            <person name="Fitzgerald M."/>
            <person name="Haas B."/>
            <person name="Abouelleil A."/>
            <person name="Alvarado L."/>
            <person name="Arachchi H.M."/>
            <person name="Berlin A.M."/>
            <person name="Chapman S.B."/>
            <person name="Goldberg J."/>
            <person name="Griggs A."/>
            <person name="Gujja S."/>
            <person name="Hansen M."/>
            <person name="Howarth C."/>
            <person name="Imamovic A."/>
            <person name="Larimer J."/>
            <person name="McCowen C."/>
            <person name="Montmayeur A."/>
            <person name="Murphy C."/>
            <person name="Neiman D."/>
            <person name="Pearson M."/>
            <person name="Priest M."/>
            <person name="Roberts A."/>
            <person name="Saif S."/>
            <person name="Shea T."/>
            <person name="Sisk P."/>
            <person name="Sykes S."/>
            <person name="Wortman J."/>
            <person name="Nusbaum C."/>
            <person name="Birren B."/>
        </authorList>
    </citation>
    <scope>NUCLEOTIDE SEQUENCE [LARGE SCALE GENOMIC DNA]</scope>
    <source>
        <strain evidence="2 3">CCUG 45783</strain>
    </source>
</reference>
<dbReference type="SUPFAM" id="SSF52833">
    <property type="entry name" value="Thioredoxin-like"/>
    <property type="match status" value="1"/>
</dbReference>
<dbReference type="Gene3D" id="3.40.30.10">
    <property type="entry name" value="Glutaredoxin"/>
    <property type="match status" value="1"/>
</dbReference>
<dbReference type="InterPro" id="IPR036282">
    <property type="entry name" value="Glutathione-S-Trfase_C_sf"/>
</dbReference>
<dbReference type="eggNOG" id="COG2999">
    <property type="taxonomic scope" value="Bacteria"/>
</dbReference>
<dbReference type="OrthoDB" id="5291571at2"/>
<dbReference type="Proteomes" id="UP000009874">
    <property type="component" value="Unassembled WGS sequence"/>
</dbReference>
<dbReference type="RefSeq" id="WP_005668013.1">
    <property type="nucleotide sequence ID" value="NZ_JH992924.1"/>
</dbReference>
<comment type="caution">
    <text evidence="2">The sequence shown here is derived from an EMBL/GenBank/DDBJ whole genome shotgun (WGS) entry which is preliminary data.</text>
</comment>
<dbReference type="EMBL" id="AGZI01000041">
    <property type="protein sequence ID" value="EKU81328.1"/>
    <property type="molecule type" value="Genomic_DNA"/>
</dbReference>
<organism evidence="2 3">
    <name type="scientific">Massilia timonae CCUG 45783</name>
    <dbReference type="NCBI Taxonomy" id="883126"/>
    <lineage>
        <taxon>Bacteria</taxon>
        <taxon>Pseudomonadati</taxon>
        <taxon>Pseudomonadota</taxon>
        <taxon>Betaproteobacteria</taxon>
        <taxon>Burkholderiales</taxon>
        <taxon>Oxalobacteraceae</taxon>
        <taxon>Telluria group</taxon>
        <taxon>Massilia</taxon>
    </lineage>
</organism>